<dbReference type="STRING" id="1479485.DA73_0211150"/>
<name>A0A0C1R3J9_9CYAN</name>
<reference evidence="2" key="2">
    <citation type="submission" date="2019-11" db="EMBL/GenBank/DDBJ databases">
        <title>Improved Assembly of Tolypothrix boutellei genome.</title>
        <authorList>
            <person name="Sarangi A.N."/>
            <person name="Mukherjee M."/>
            <person name="Ghosh S."/>
            <person name="Singh D."/>
            <person name="Das A."/>
            <person name="Kant S."/>
            <person name="Prusty A."/>
            <person name="Tripathy S."/>
        </authorList>
    </citation>
    <scope>NUCLEOTIDE SEQUENCE</scope>
    <source>
        <strain evidence="2">VB521301</strain>
    </source>
</reference>
<dbReference type="AlphaFoldDB" id="A0A0C1R3J9"/>
<dbReference type="Proteomes" id="UP000029738">
    <property type="component" value="Unassembled WGS sequence"/>
</dbReference>
<feature type="domain" description="DUF6745" evidence="1">
    <location>
        <begin position="179"/>
        <end position="348"/>
    </location>
</feature>
<dbReference type="EMBL" id="JHEG04000001">
    <property type="protein sequence ID" value="KAF3890555.1"/>
    <property type="molecule type" value="Genomic_DNA"/>
</dbReference>
<evidence type="ECO:0000313" key="3">
    <source>
        <dbReference type="EMBL" id="KIE12129.1"/>
    </source>
</evidence>
<gene>
    <name evidence="3" type="ORF">DA73_0211150</name>
    <name evidence="2" type="ORF">DA73_0400037710</name>
</gene>
<dbReference type="RefSeq" id="WP_038085619.1">
    <property type="nucleotide sequence ID" value="NZ_JHEG04000001.1"/>
</dbReference>
<accession>A0A0C1R3J9</accession>
<evidence type="ECO:0000313" key="2">
    <source>
        <dbReference type="EMBL" id="KAF3890555.1"/>
    </source>
</evidence>
<dbReference type="InterPro" id="IPR046633">
    <property type="entry name" value="DUF6745"/>
</dbReference>
<organism evidence="3">
    <name type="scientific">Tolypothrix bouteillei VB521301</name>
    <dbReference type="NCBI Taxonomy" id="1479485"/>
    <lineage>
        <taxon>Bacteria</taxon>
        <taxon>Bacillati</taxon>
        <taxon>Cyanobacteriota</taxon>
        <taxon>Cyanophyceae</taxon>
        <taxon>Nostocales</taxon>
        <taxon>Tolypothrichaceae</taxon>
        <taxon>Tolypothrix</taxon>
    </lineage>
</organism>
<comment type="caution">
    <text evidence="3">The sequence shown here is derived from an EMBL/GenBank/DDBJ whole genome shotgun (WGS) entry which is preliminary data.</text>
</comment>
<sequence length="352" mass="40690">MLQIKLTTEQQALISTYRDKWCKLALSTQEVEIEQATTAVEAIYSLMGKPKPSVFYFASPIAAIEQFDFLKIWGNQTIDIETQLIQSVRKQLSHELWLELHSKLYEALHQELWNSIGRRIYTAVVEQSQLIHSLNDEDASSYFNPAQDCVPTEYLVSMACLFDFCYSVLNCSINRELWQAYQLLVQHCGWLWTYEGVCLVCDRPYHLERDSQGLLHGEGHPAIQLRDGFSSIYAYHGVILPEKYGMVHPNKWRSQWLLTENNAELRRVLIQGIGYSKICQELQAKKLDTWQEYRLLKIDAINDVEPIHLLAMTCPSTAHVHALRVPPDITSAREAIRWVNWGIDPTEFSLQT</sequence>
<evidence type="ECO:0000313" key="4">
    <source>
        <dbReference type="Proteomes" id="UP000029738"/>
    </source>
</evidence>
<dbReference type="EMBL" id="JHEG02000037">
    <property type="protein sequence ID" value="KIE12129.1"/>
    <property type="molecule type" value="Genomic_DNA"/>
</dbReference>
<keyword evidence="4" id="KW-1185">Reference proteome</keyword>
<dbReference type="Pfam" id="PF20530">
    <property type="entry name" value="DUF6745"/>
    <property type="match status" value="1"/>
</dbReference>
<protein>
    <recommendedName>
        <fullName evidence="1">DUF6745 domain-containing protein</fullName>
    </recommendedName>
</protein>
<reference evidence="3" key="1">
    <citation type="journal article" date="2015" name="Genome Announc.">
        <title>Draft Genome Sequence of Tolypothrix boutellei Strain VB521301.</title>
        <authorList>
            <person name="Chandrababunaidu M.M."/>
            <person name="Singh D."/>
            <person name="Sen D."/>
            <person name="Bhan S."/>
            <person name="Das S."/>
            <person name="Gupta A."/>
            <person name="Adhikary S.P."/>
            <person name="Tripathy S."/>
        </authorList>
    </citation>
    <scope>NUCLEOTIDE SEQUENCE</scope>
    <source>
        <strain evidence="3">VB521301</strain>
    </source>
</reference>
<proteinExistence type="predicted"/>
<dbReference type="OrthoDB" id="489446at2"/>
<evidence type="ECO:0000259" key="1">
    <source>
        <dbReference type="Pfam" id="PF20530"/>
    </source>
</evidence>